<dbReference type="PANTHER" id="PTHR47526">
    <property type="entry name" value="ATP-DEPENDENT DNA HELICASE"/>
    <property type="match status" value="1"/>
</dbReference>
<protein>
    <recommendedName>
        <fullName evidence="3">SWIM-type domain-containing protein</fullName>
    </recommendedName>
</protein>
<reference evidence="1 2" key="1">
    <citation type="submission" date="2021-06" db="EMBL/GenBank/DDBJ databases">
        <authorList>
            <person name="Palmer J.M."/>
        </authorList>
    </citation>
    <scope>NUCLEOTIDE SEQUENCE [LARGE SCALE GENOMIC DNA]</scope>
    <source>
        <strain evidence="1 2">GA_2019</strain>
        <tissue evidence="1">Muscle</tissue>
    </source>
</reference>
<sequence>MPIKLSLADRVLAHVMTGIAGLPVRVSDSFWISSRSRQKGLQYAVEGYIQNITIHNEGDTTILEAKAYRSQAKSEKSHDLYLKCSQHTLLDQSGSCTAGSPGFCSHIVGLMHTVDLCRARNADISCTSQHQQWHKARGKKIYGQPVSSVVVAKAKVNRKRKPIMSSFIHNKYVFFSSSHILQQHCQSHFSECIPVHCVTSKTILTCECICYRKELGTGVYNLLREMSDAPISYITDASAPEVKVGGWKNAVGCGLSHQVR</sequence>
<evidence type="ECO:0000313" key="2">
    <source>
        <dbReference type="Proteomes" id="UP001476798"/>
    </source>
</evidence>
<dbReference type="Proteomes" id="UP001476798">
    <property type="component" value="Unassembled WGS sequence"/>
</dbReference>
<gene>
    <name evidence="1" type="ORF">GOODEAATRI_033314</name>
</gene>
<evidence type="ECO:0008006" key="3">
    <source>
        <dbReference type="Google" id="ProtNLM"/>
    </source>
</evidence>
<dbReference type="PANTHER" id="PTHR47526:SF3">
    <property type="entry name" value="PHD-TYPE DOMAIN-CONTAINING PROTEIN"/>
    <property type="match status" value="1"/>
</dbReference>
<dbReference type="EMBL" id="JAHRIO010086773">
    <property type="protein sequence ID" value="MEQ2186877.1"/>
    <property type="molecule type" value="Genomic_DNA"/>
</dbReference>
<accession>A0ABV0PUG9</accession>
<organism evidence="1 2">
    <name type="scientific">Goodea atripinnis</name>
    <dbReference type="NCBI Taxonomy" id="208336"/>
    <lineage>
        <taxon>Eukaryota</taxon>
        <taxon>Metazoa</taxon>
        <taxon>Chordata</taxon>
        <taxon>Craniata</taxon>
        <taxon>Vertebrata</taxon>
        <taxon>Euteleostomi</taxon>
        <taxon>Actinopterygii</taxon>
        <taxon>Neopterygii</taxon>
        <taxon>Teleostei</taxon>
        <taxon>Neoteleostei</taxon>
        <taxon>Acanthomorphata</taxon>
        <taxon>Ovalentaria</taxon>
        <taxon>Atherinomorphae</taxon>
        <taxon>Cyprinodontiformes</taxon>
        <taxon>Goodeidae</taxon>
        <taxon>Goodea</taxon>
    </lineage>
</organism>
<name>A0ABV0PUG9_9TELE</name>
<evidence type="ECO:0000313" key="1">
    <source>
        <dbReference type="EMBL" id="MEQ2186877.1"/>
    </source>
</evidence>
<keyword evidence="2" id="KW-1185">Reference proteome</keyword>
<comment type="caution">
    <text evidence="1">The sequence shown here is derived from an EMBL/GenBank/DDBJ whole genome shotgun (WGS) entry which is preliminary data.</text>
</comment>
<proteinExistence type="predicted"/>